<gene>
    <name evidence="1" type="ORF">PSA3335_18435</name>
</gene>
<dbReference type="EMBL" id="CP008742">
    <property type="protein sequence ID" value="ARD12858.1"/>
    <property type="molecule type" value="Genomic_DNA"/>
</dbReference>
<name>A0ABC8BEV9_PSESS</name>
<proteinExistence type="predicted"/>
<evidence type="ECO:0000313" key="2">
    <source>
        <dbReference type="Proteomes" id="UP000005729"/>
    </source>
</evidence>
<protein>
    <submittedName>
        <fullName evidence="1">Uncharacterized protein</fullName>
    </submittedName>
</protein>
<sequence>MGLAIKHQHDLVAILAAGASLELSAKAKHQHDLVALATAAKTGGSHLTLSDISIKPQHDLIAIATAGKGHVTLRD</sequence>
<dbReference type="Proteomes" id="UP000005729">
    <property type="component" value="Chromosome"/>
</dbReference>
<reference evidence="1 2" key="1">
    <citation type="journal article" date="2010" name="Environ. Microbiol.">
        <title>Annotation and overview of the Pseudomonas savastanoi pv. savastanoi NCPPB 3335 draft genome reveals the virulence gene complement of a tumour-inducing pathogen of woody hosts.</title>
        <authorList>
            <person name="Rodriguez-Palenzuela P."/>
            <person name="Matas I.M."/>
            <person name="Murillo J."/>
            <person name="Lopez-Solanilla E."/>
            <person name="Bardaji L."/>
            <person name="Perez-Martinez I."/>
            <person name="Rodriguez-Moskera M.E."/>
            <person name="Penyalver R."/>
            <person name="Lopez M.M."/>
            <person name="Quesada J.M."/>
            <person name="Biehl B.S."/>
            <person name="Perna N.T."/>
            <person name="Glasner J.D."/>
            <person name="Cabot E.L."/>
            <person name="Neeno-Eckwall E."/>
            <person name="Ramos C."/>
        </authorList>
    </citation>
    <scope>NUCLEOTIDE SEQUENCE [LARGE SCALE GENOMIC DNA]</scope>
    <source>
        <strain evidence="1 2">NCPPB 3335</strain>
    </source>
</reference>
<organism evidence="1 2">
    <name type="scientific">Pseudomonas savastanoi pv. savastanoi NCPPB 3335</name>
    <dbReference type="NCBI Taxonomy" id="693985"/>
    <lineage>
        <taxon>Bacteria</taxon>
        <taxon>Pseudomonadati</taxon>
        <taxon>Pseudomonadota</taxon>
        <taxon>Gammaproteobacteria</taxon>
        <taxon>Pseudomonadales</taxon>
        <taxon>Pseudomonadaceae</taxon>
        <taxon>Pseudomonas</taxon>
    </lineage>
</organism>
<accession>A0ABC8BEV9</accession>
<evidence type="ECO:0000313" key="1">
    <source>
        <dbReference type="EMBL" id="ARD12858.1"/>
    </source>
</evidence>
<dbReference type="RefSeq" id="WP_031596482.1">
    <property type="nucleotide sequence ID" value="NZ_CP008742.1"/>
</dbReference>
<dbReference type="KEGG" id="psav:PSA3335_18435"/>
<dbReference type="AlphaFoldDB" id="A0ABC8BEV9"/>